<dbReference type="Pfam" id="PF13458">
    <property type="entry name" value="Peripla_BP_6"/>
    <property type="match status" value="1"/>
</dbReference>
<name>A0ABY8JQK0_9BRAD</name>
<dbReference type="PROSITE" id="PS51318">
    <property type="entry name" value="TAT"/>
    <property type="match status" value="1"/>
</dbReference>
<organism evidence="7 8">
    <name type="scientific">Bradyrhizobium brasilense</name>
    <dbReference type="NCBI Taxonomy" id="1419277"/>
    <lineage>
        <taxon>Bacteria</taxon>
        <taxon>Pseudomonadati</taxon>
        <taxon>Pseudomonadota</taxon>
        <taxon>Alphaproteobacteria</taxon>
        <taxon>Hyphomicrobiales</taxon>
        <taxon>Nitrobacteraceae</taxon>
        <taxon>Bradyrhizobium</taxon>
    </lineage>
</organism>
<keyword evidence="4" id="KW-0029">Amino-acid transport</keyword>
<evidence type="ECO:0000256" key="2">
    <source>
        <dbReference type="ARBA" id="ARBA00022448"/>
    </source>
</evidence>
<dbReference type="PRINTS" id="PR00337">
    <property type="entry name" value="LEUILEVALBP"/>
</dbReference>
<dbReference type="EMBL" id="CP121646">
    <property type="protein sequence ID" value="WFU66661.1"/>
    <property type="molecule type" value="Genomic_DNA"/>
</dbReference>
<dbReference type="InterPro" id="IPR051010">
    <property type="entry name" value="BCAA_transport"/>
</dbReference>
<evidence type="ECO:0000313" key="8">
    <source>
        <dbReference type="Proteomes" id="UP001221546"/>
    </source>
</evidence>
<dbReference type="Proteomes" id="UP001221546">
    <property type="component" value="Chromosome"/>
</dbReference>
<accession>A0ABY8JQK0</accession>
<dbReference type="PANTHER" id="PTHR30483:SF37">
    <property type="entry name" value="ABC TRANSPORTER SUBSTRATE-BINDING PROTEIN"/>
    <property type="match status" value="1"/>
</dbReference>
<feature type="chain" id="PRO_5045740879" evidence="5">
    <location>
        <begin position="28"/>
        <end position="420"/>
    </location>
</feature>
<evidence type="ECO:0000256" key="1">
    <source>
        <dbReference type="ARBA" id="ARBA00010062"/>
    </source>
</evidence>
<proteinExistence type="inferred from homology"/>
<keyword evidence="3 5" id="KW-0732">Signal</keyword>
<evidence type="ECO:0000256" key="5">
    <source>
        <dbReference type="SAM" id="SignalP"/>
    </source>
</evidence>
<feature type="domain" description="Leucine-binding protein" evidence="6">
    <location>
        <begin position="38"/>
        <end position="379"/>
    </location>
</feature>
<dbReference type="InterPro" id="IPR000709">
    <property type="entry name" value="Leu_Ile_Val-bd"/>
</dbReference>
<dbReference type="InterPro" id="IPR028082">
    <property type="entry name" value="Peripla_BP_I"/>
</dbReference>
<sequence length="420" mass="45747">MMKRTRKPGITRRSTLALMGAGAVSFAAPWVARAQAKTIKIGMPTILSGRVAQLGTSSRNAVLLEVEKVNAAGGLAGRQIEMVIRDSKGQPQEAARVARELVNTDGCEMLLDGEASSGSFAVHEVARDLGVLCIHTCSEASSLTADPKQHIPNAFRCVRQGIHDSIVGASYAAGIAKAKGLKKWATCSPDYAYGRDTTGEFVLYLKKFAPDVEIISESWPKLFQPDYTEVVTKILQAKPQALYSCLWGGDLTSYIDQANIYAMFTQMEVFAVNMADYTALTVVKNLPKGIHSGDRYIKTFPPTSENAAWGDAYKAKYNEYPTNWSWQNATAVMFLNEAVKKANSTDGKKVAEALTGLTIKCPFGADGTVTMRADDHTLVGYAIGWGTTIPQEPYVPDVKAGDWKTIFELEAEWKKSKGYT</sequence>
<protein>
    <submittedName>
        <fullName evidence="7">ABC transporter substrate-binding protein</fullName>
    </submittedName>
</protein>
<evidence type="ECO:0000313" key="7">
    <source>
        <dbReference type="EMBL" id="WFU66661.1"/>
    </source>
</evidence>
<gene>
    <name evidence="7" type="ORF">QA636_14610</name>
</gene>
<dbReference type="SUPFAM" id="SSF53822">
    <property type="entry name" value="Periplasmic binding protein-like I"/>
    <property type="match status" value="1"/>
</dbReference>
<dbReference type="Gene3D" id="3.40.50.2300">
    <property type="match status" value="2"/>
</dbReference>
<evidence type="ECO:0000259" key="6">
    <source>
        <dbReference type="Pfam" id="PF13458"/>
    </source>
</evidence>
<evidence type="ECO:0000256" key="3">
    <source>
        <dbReference type="ARBA" id="ARBA00022729"/>
    </source>
</evidence>
<evidence type="ECO:0000256" key="4">
    <source>
        <dbReference type="ARBA" id="ARBA00022970"/>
    </source>
</evidence>
<reference evidence="7 8" key="1">
    <citation type="submission" date="2023-04" db="EMBL/GenBank/DDBJ databases">
        <title>Australian commercial rhizobial inoculants.</title>
        <authorList>
            <person name="Kohlmeier M.G."/>
            <person name="O'Hara G.W."/>
            <person name="Colombi E."/>
            <person name="Ramsay J.P."/>
            <person name="Terpolilli J."/>
        </authorList>
    </citation>
    <scope>NUCLEOTIDE SEQUENCE [LARGE SCALE GENOMIC DNA]</scope>
    <source>
        <strain evidence="7 8">CB627</strain>
    </source>
</reference>
<keyword evidence="2" id="KW-0813">Transport</keyword>
<keyword evidence="8" id="KW-1185">Reference proteome</keyword>
<comment type="similarity">
    <text evidence="1">Belongs to the leucine-binding protein family.</text>
</comment>
<dbReference type="InterPro" id="IPR028081">
    <property type="entry name" value="Leu-bd"/>
</dbReference>
<dbReference type="CDD" id="cd06330">
    <property type="entry name" value="PBP1_As_SBP-like"/>
    <property type="match status" value="1"/>
</dbReference>
<dbReference type="InterPro" id="IPR006311">
    <property type="entry name" value="TAT_signal"/>
</dbReference>
<dbReference type="PANTHER" id="PTHR30483">
    <property type="entry name" value="LEUCINE-SPECIFIC-BINDING PROTEIN"/>
    <property type="match status" value="1"/>
</dbReference>
<feature type="signal peptide" evidence="5">
    <location>
        <begin position="1"/>
        <end position="27"/>
    </location>
</feature>